<proteinExistence type="predicted"/>
<organism evidence="1 2">
    <name type="scientific">Nocardioides nanhaiensis</name>
    <dbReference type="NCBI Taxonomy" id="1476871"/>
    <lineage>
        <taxon>Bacteria</taxon>
        <taxon>Bacillati</taxon>
        <taxon>Actinomycetota</taxon>
        <taxon>Actinomycetes</taxon>
        <taxon>Propionibacteriales</taxon>
        <taxon>Nocardioidaceae</taxon>
        <taxon>Nocardioides</taxon>
    </lineage>
</organism>
<dbReference type="Pfam" id="PF06224">
    <property type="entry name" value="AlkZ-like"/>
    <property type="match status" value="1"/>
</dbReference>
<keyword evidence="2" id="KW-1185">Reference proteome</keyword>
<dbReference type="GO" id="GO:0003677">
    <property type="term" value="F:DNA binding"/>
    <property type="evidence" value="ECO:0007669"/>
    <property type="project" value="UniProtKB-KW"/>
</dbReference>
<protein>
    <submittedName>
        <fullName evidence="1">Winged helix DNA-binding domain-containing protein</fullName>
    </submittedName>
</protein>
<keyword evidence="1" id="KW-0238">DNA-binding</keyword>
<dbReference type="InterPro" id="IPR009351">
    <property type="entry name" value="AlkZ-like"/>
</dbReference>
<comment type="caution">
    <text evidence="1">The sequence shown here is derived from an EMBL/GenBank/DDBJ whole genome shotgun (WGS) entry which is preliminary data.</text>
</comment>
<dbReference type="EMBL" id="BAABIM010000001">
    <property type="protein sequence ID" value="GAA4678596.1"/>
    <property type="molecule type" value="Genomic_DNA"/>
</dbReference>
<evidence type="ECO:0000313" key="1">
    <source>
        <dbReference type="EMBL" id="GAA4678596.1"/>
    </source>
</evidence>
<dbReference type="PANTHER" id="PTHR38479">
    <property type="entry name" value="LMO0824 PROTEIN"/>
    <property type="match status" value="1"/>
</dbReference>
<dbReference type="PANTHER" id="PTHR38479:SF2">
    <property type="entry name" value="WINGED HELIX DNA-BINDING DOMAIN-CONTAINING PROTEIN"/>
    <property type="match status" value="1"/>
</dbReference>
<evidence type="ECO:0000313" key="2">
    <source>
        <dbReference type="Proteomes" id="UP001500621"/>
    </source>
</evidence>
<sequence length="403" mass="43325">MREFSDDERRRRLLVRHRLTAATRAATPEEATEAVGVLHSTEPATVYLSVRVRAPHLGVDDVDRALHRDRTLVKQLAMRRTLFVFPRALLPAAWGSAAARVAATERAGLVKGVESSGLATDGAAWVEERRAEIVAAVAATPSGLTAVEVREAVPGAAVQVSVPGGVVPAHTRLLTHLGLTADLVRGENTQHWRLSRPRWAPMESWLGAEPVATTSAQGYAELVRTWLERFAPGTEEDLVWWLGATKGAVRAALTEVGAVAVQLEDGGPAWVLPGDEETHEDPGPEPHVALLPVLDPTVMGWRGRDWYLEPALAARLFDRNGNAGTTAWVDGRAVGCWVQGADGVVHVAVEPSAEVSPAARAALQHEAEQLGEWLDGERVGTVYPSPAMKDAREQLGEAQVTRG</sequence>
<dbReference type="Proteomes" id="UP001500621">
    <property type="component" value="Unassembled WGS sequence"/>
</dbReference>
<name>A0ABP8W477_9ACTN</name>
<dbReference type="RefSeq" id="WP_345264193.1">
    <property type="nucleotide sequence ID" value="NZ_BAABIM010000001.1"/>
</dbReference>
<reference evidence="2" key="1">
    <citation type="journal article" date="2019" name="Int. J. Syst. Evol. Microbiol.">
        <title>The Global Catalogue of Microorganisms (GCM) 10K type strain sequencing project: providing services to taxonomists for standard genome sequencing and annotation.</title>
        <authorList>
            <consortium name="The Broad Institute Genomics Platform"/>
            <consortium name="The Broad Institute Genome Sequencing Center for Infectious Disease"/>
            <person name="Wu L."/>
            <person name="Ma J."/>
        </authorList>
    </citation>
    <scope>NUCLEOTIDE SEQUENCE [LARGE SCALE GENOMIC DNA]</scope>
    <source>
        <strain evidence="2">JCM 18127</strain>
    </source>
</reference>
<gene>
    <name evidence="1" type="ORF">GCM10023226_14880</name>
</gene>
<accession>A0ABP8W477</accession>